<reference evidence="2 3" key="1">
    <citation type="submission" date="2015-07" db="EMBL/GenBank/DDBJ databases">
        <authorList>
            <person name="Noorani M."/>
        </authorList>
    </citation>
    <scope>NUCLEOTIDE SEQUENCE [LARGE SCALE GENOMIC DNA]</scope>
    <source>
        <strain evidence="2 3">CECT 7802</strain>
    </source>
</reference>
<dbReference type="AlphaFoldDB" id="A0A0M6YLJ6"/>
<feature type="transmembrane region" description="Helical" evidence="1">
    <location>
        <begin position="52"/>
        <end position="73"/>
    </location>
</feature>
<gene>
    <name evidence="2" type="ORF">JDO7802_02829</name>
</gene>
<dbReference type="RefSeq" id="WP_055086562.1">
    <property type="nucleotide sequence ID" value="NZ_CXSU01000012.1"/>
</dbReference>
<sequence length="190" mass="20122">MTKPTEIVEGLEEAVEGDDKVTVGEVNEELGNRGIGALLMVPASLELTPVGGIPGVPTLLAVIVALVAAQILFGRDRIWLPDVLSRRSIEQDKFTTAVGKLRPAARWADDHLGRHIPLLVDPPAPRIVSVAILLLCATVPGLELVPFASSIPMGTIVLFGLALVTRDGRVMALAWAAFAAACLGVWALWP</sequence>
<name>A0A0M6YLJ6_9RHOB</name>
<evidence type="ECO:0000313" key="3">
    <source>
        <dbReference type="Proteomes" id="UP000049222"/>
    </source>
</evidence>
<dbReference type="PIRSF" id="PIRSF033239">
    <property type="entry name" value="ExoD"/>
    <property type="match status" value="1"/>
</dbReference>
<accession>A0A0M6YLJ6</accession>
<keyword evidence="1" id="KW-0812">Transmembrane</keyword>
<evidence type="ECO:0000256" key="1">
    <source>
        <dbReference type="SAM" id="Phobius"/>
    </source>
</evidence>
<evidence type="ECO:0000313" key="2">
    <source>
        <dbReference type="EMBL" id="CTQ50800.1"/>
    </source>
</evidence>
<dbReference type="InterPro" id="IPR010331">
    <property type="entry name" value="ExoD"/>
</dbReference>
<keyword evidence="1" id="KW-0472">Membrane</keyword>
<organism evidence="2 3">
    <name type="scientific">Jannaschia donghaensis</name>
    <dbReference type="NCBI Taxonomy" id="420998"/>
    <lineage>
        <taxon>Bacteria</taxon>
        <taxon>Pseudomonadati</taxon>
        <taxon>Pseudomonadota</taxon>
        <taxon>Alphaproteobacteria</taxon>
        <taxon>Rhodobacterales</taxon>
        <taxon>Roseobacteraceae</taxon>
        <taxon>Jannaschia</taxon>
    </lineage>
</organism>
<dbReference type="EMBL" id="CXSU01000012">
    <property type="protein sequence ID" value="CTQ50800.1"/>
    <property type="molecule type" value="Genomic_DNA"/>
</dbReference>
<dbReference type="Pfam" id="PF06055">
    <property type="entry name" value="ExoD"/>
    <property type="match status" value="1"/>
</dbReference>
<proteinExistence type="predicted"/>
<dbReference type="OrthoDB" id="7949130at2"/>
<dbReference type="Proteomes" id="UP000049222">
    <property type="component" value="Unassembled WGS sequence"/>
</dbReference>
<keyword evidence="3" id="KW-1185">Reference proteome</keyword>
<feature type="transmembrane region" description="Helical" evidence="1">
    <location>
        <begin position="172"/>
        <end position="189"/>
    </location>
</feature>
<dbReference type="STRING" id="420998.JDO7802_02829"/>
<dbReference type="PANTHER" id="PTHR41795">
    <property type="entry name" value="EXOPOLYSACCHARIDE SYNTHESIS PROTEIN"/>
    <property type="match status" value="1"/>
</dbReference>
<keyword evidence="1" id="KW-1133">Transmembrane helix</keyword>
<feature type="transmembrane region" description="Helical" evidence="1">
    <location>
        <begin position="147"/>
        <end position="165"/>
    </location>
</feature>
<protein>
    <submittedName>
        <fullName evidence="2">Exopolysaccharide synthesis, ExoD</fullName>
    </submittedName>
</protein>
<dbReference type="PANTHER" id="PTHR41795:SF1">
    <property type="entry name" value="EXOPOLYSACCHARIDE SYNTHESIS PROTEIN"/>
    <property type="match status" value="1"/>
</dbReference>